<dbReference type="EMBL" id="KM236246">
    <property type="protein sequence ID" value="AIW03566.1"/>
    <property type="molecule type" value="Genomic_DNA"/>
</dbReference>
<gene>
    <name evidence="1" type="ORF">CPT_Moonbeam168</name>
</gene>
<protein>
    <submittedName>
        <fullName evidence="1">Uncharacterized protein</fullName>
    </submittedName>
</protein>
<dbReference type="OrthoDB" id="40572at10239"/>
<reference evidence="1 2" key="1">
    <citation type="submission" date="2014-07" db="EMBL/GenBank/DDBJ databases">
        <title>Complete Genome of Bacillus megaterium Myophage Moonbeam.</title>
        <authorList>
            <person name="Cadungog J.N."/>
            <person name="Khatemi B.E."/>
            <person name="Hernandez A.C."/>
            <person name="Everett G.F.K."/>
        </authorList>
    </citation>
    <scope>NUCLEOTIDE SEQUENCE [LARGE SCALE GENOMIC DNA]</scope>
</reference>
<keyword evidence="2" id="KW-1185">Reference proteome</keyword>
<organism evidence="1 2">
    <name type="scientific">Bacillus phage Moonbeam</name>
    <dbReference type="NCBI Taxonomy" id="1540091"/>
    <lineage>
        <taxon>Viruses</taxon>
        <taxon>Duplodnaviria</taxon>
        <taxon>Heunggongvirae</taxon>
        <taxon>Uroviricota</taxon>
        <taxon>Caudoviricetes</taxon>
        <taxon>Herelleviridae</taxon>
        <taxon>Bastillevirinae</taxon>
        <taxon>Moonbeamvirus</taxon>
        <taxon>Moonbeamvirus moonbeam</taxon>
    </lineage>
</organism>
<evidence type="ECO:0000313" key="1">
    <source>
        <dbReference type="EMBL" id="AIW03566.1"/>
    </source>
</evidence>
<evidence type="ECO:0000313" key="2">
    <source>
        <dbReference type="Proteomes" id="UP000030207"/>
    </source>
</evidence>
<dbReference type="GeneID" id="24608143"/>
<proteinExistence type="predicted"/>
<dbReference type="KEGG" id="vg:24608143"/>
<name>A0A0A0RSQ4_9CAUD</name>
<dbReference type="Proteomes" id="UP000030207">
    <property type="component" value="Segment"/>
</dbReference>
<accession>A0A0A0RSQ4</accession>
<sequence length="51" mass="5881">MEPTTEFNMLKMTIILDKLTDTFDDVMALMSEQAKCIASLEKRIAKLEEDK</sequence>
<dbReference type="RefSeq" id="YP_009151731.1">
    <property type="nucleotide sequence ID" value="NC_027374.1"/>
</dbReference>